<proteinExistence type="predicted"/>
<comment type="caution">
    <text evidence="1">The sequence shown here is derived from an EMBL/GenBank/DDBJ whole genome shotgun (WGS) entry which is preliminary data.</text>
</comment>
<reference evidence="1" key="1">
    <citation type="submission" date="2018-07" db="EMBL/GenBank/DDBJ databases">
        <title>Comparative genomics of catfishes provides insights into carnivory and benthic adaptation.</title>
        <authorList>
            <person name="Zhang Y."/>
            <person name="Wang D."/>
            <person name="Peng Z."/>
            <person name="Zheng S."/>
            <person name="Shao F."/>
            <person name="Tao W."/>
        </authorList>
    </citation>
    <scope>NUCLEOTIDE SEQUENCE</scope>
    <source>
        <strain evidence="1">Chongqing</strain>
    </source>
</reference>
<dbReference type="Proteomes" id="UP001205998">
    <property type="component" value="Unassembled WGS sequence"/>
</dbReference>
<feature type="non-terminal residue" evidence="1">
    <location>
        <position position="1"/>
    </location>
</feature>
<dbReference type="AlphaFoldDB" id="A0AAD5AB59"/>
<keyword evidence="2" id="KW-1185">Reference proteome</keyword>
<evidence type="ECO:0000313" key="2">
    <source>
        <dbReference type="Proteomes" id="UP001205998"/>
    </source>
</evidence>
<evidence type="ECO:0000313" key="1">
    <source>
        <dbReference type="EMBL" id="KAI5612840.1"/>
    </source>
</evidence>
<protein>
    <submittedName>
        <fullName evidence="1">Protein hinderin isoform X1</fullName>
    </submittedName>
</protein>
<organism evidence="1 2">
    <name type="scientific">Silurus asotus</name>
    <name type="common">Amur catfish</name>
    <name type="synonym">Parasilurus asotus</name>
    <dbReference type="NCBI Taxonomy" id="30991"/>
    <lineage>
        <taxon>Eukaryota</taxon>
        <taxon>Metazoa</taxon>
        <taxon>Chordata</taxon>
        <taxon>Craniata</taxon>
        <taxon>Vertebrata</taxon>
        <taxon>Euteleostomi</taxon>
        <taxon>Actinopterygii</taxon>
        <taxon>Neopterygii</taxon>
        <taxon>Teleostei</taxon>
        <taxon>Ostariophysi</taxon>
        <taxon>Siluriformes</taxon>
        <taxon>Siluridae</taxon>
        <taxon>Silurus</taxon>
    </lineage>
</organism>
<gene>
    <name evidence="1" type="ORF">C0J50_4572</name>
</gene>
<dbReference type="EMBL" id="MU563656">
    <property type="protein sequence ID" value="KAI5612840.1"/>
    <property type="molecule type" value="Genomic_DNA"/>
</dbReference>
<sequence>RLDSSLIELLDIFSPISNVERSSVSSSALRSLAGPCQPLGAVRPLCSSALSPRGQTQPSQEELQESQILEEIFFIC</sequence>
<name>A0AAD5AB59_SILAS</name>
<accession>A0AAD5AB59</accession>